<dbReference type="InterPro" id="IPR000477">
    <property type="entry name" value="RT_dom"/>
</dbReference>
<dbReference type="Proteomes" id="UP000284379">
    <property type="component" value="Unassembled WGS sequence"/>
</dbReference>
<gene>
    <name evidence="2" type="ORF">DW888_08090</name>
</gene>
<dbReference type="RefSeq" id="WP_122201280.1">
    <property type="nucleotide sequence ID" value="NZ_CABJFV010000005.1"/>
</dbReference>
<name>A0A413VQI4_9BACE</name>
<evidence type="ECO:0000313" key="3">
    <source>
        <dbReference type="Proteomes" id="UP000284379"/>
    </source>
</evidence>
<organism evidence="2 3">
    <name type="scientific">Bacteroides nordii</name>
    <dbReference type="NCBI Taxonomy" id="291645"/>
    <lineage>
        <taxon>Bacteria</taxon>
        <taxon>Pseudomonadati</taxon>
        <taxon>Bacteroidota</taxon>
        <taxon>Bacteroidia</taxon>
        <taxon>Bacteroidales</taxon>
        <taxon>Bacteroidaceae</taxon>
        <taxon>Bacteroides</taxon>
    </lineage>
</organism>
<protein>
    <recommendedName>
        <fullName evidence="1">Reverse transcriptase domain-containing protein</fullName>
    </recommendedName>
</protein>
<dbReference type="Pfam" id="PF00078">
    <property type="entry name" value="RVT_1"/>
    <property type="match status" value="1"/>
</dbReference>
<sequence>MVLKDLIGRGYFPKELPPSFDTSDLANNSTSILSDWNTIFELNTNINSPTFPVAKLLEESKAQYKERKKKHRDDFMSQYGSSRAAIYSISKGKLSRRFLQIPNPKHFSILSEKITSYWANYEAVFKLSDYSKSYPVVEIAADKRSVSTNSRNVADFKNSLLKASIDKLIEVRVDISKFYPSIYTHSVSWALLGKEKAKYYFKQKDNIEALIARGDADAALYKYAESVDNAIRACQERQSIGIPIGPDTSHIIAEIVACRIDSILKCKLSSIDLKACRYYDDYYIYVSSKDEADLVLKCLQLILSDFQLEINESKIKIREFPFAFEDEFTTILHTFDFKKTNQSNNIKHYFSLIWAFAEQNPKKTDWIFKYALKVFEFSAIVIQKKCWETFENLMIKTALIEPAILDIFTRIFITYKAYISIDSKEKIKRLINAIIRSHCPVKHSFEISWALWIAKTFEIEIEEQSANSIIETRDSVSNLILLDLINNSTLVKGRPRISDIEAELKDDILMSENWLLAYEGVKKGWLTPIEMDLLDKNLFFKILKDKDIEFYKTTKQLKTYISKEGQKNETFITGQQTSQISEQSNQATQEVKSQQMSEPIDFFISGLYF</sequence>
<dbReference type="CDD" id="cd01646">
    <property type="entry name" value="RT_Bac_retron_I"/>
    <property type="match status" value="1"/>
</dbReference>
<evidence type="ECO:0000259" key="1">
    <source>
        <dbReference type="PROSITE" id="PS50878"/>
    </source>
</evidence>
<reference evidence="2 3" key="1">
    <citation type="submission" date="2018-08" db="EMBL/GenBank/DDBJ databases">
        <title>A genome reference for cultivated species of the human gut microbiota.</title>
        <authorList>
            <person name="Zou Y."/>
            <person name="Xue W."/>
            <person name="Luo G."/>
        </authorList>
    </citation>
    <scope>NUCLEOTIDE SEQUENCE [LARGE SCALE GENOMIC DNA]</scope>
    <source>
        <strain evidence="2 3">AM40-30BH</strain>
    </source>
</reference>
<feature type="domain" description="Reverse transcriptase" evidence="1">
    <location>
        <begin position="70"/>
        <end position="329"/>
    </location>
</feature>
<comment type="caution">
    <text evidence="2">The sequence shown here is derived from an EMBL/GenBank/DDBJ whole genome shotgun (WGS) entry which is preliminary data.</text>
</comment>
<dbReference type="EMBL" id="QSGO01000005">
    <property type="protein sequence ID" value="RHB35802.1"/>
    <property type="molecule type" value="Genomic_DNA"/>
</dbReference>
<evidence type="ECO:0000313" key="2">
    <source>
        <dbReference type="EMBL" id="RHB35802.1"/>
    </source>
</evidence>
<dbReference type="PROSITE" id="PS50878">
    <property type="entry name" value="RT_POL"/>
    <property type="match status" value="1"/>
</dbReference>
<dbReference type="AlphaFoldDB" id="A0A413VQI4"/>
<proteinExistence type="predicted"/>
<accession>A0A413VQI4</accession>